<evidence type="ECO:0000313" key="3">
    <source>
        <dbReference type="Proteomes" id="UP001231189"/>
    </source>
</evidence>
<proteinExistence type="predicted"/>
<dbReference type="EMBL" id="JAUUTY010000006">
    <property type="protein sequence ID" value="KAK1615312.1"/>
    <property type="molecule type" value="Genomic_DNA"/>
</dbReference>
<protein>
    <recommendedName>
        <fullName evidence="1">DUF3615 domain-containing protein</fullName>
    </recommendedName>
</protein>
<gene>
    <name evidence="2" type="ORF">QYE76_020829</name>
</gene>
<dbReference type="PANTHER" id="PTHR34710">
    <property type="entry name" value="OS03G0834100 PROTEIN"/>
    <property type="match status" value="1"/>
</dbReference>
<dbReference type="InterPro" id="IPR022059">
    <property type="entry name" value="DUF3615"/>
</dbReference>
<dbReference type="Proteomes" id="UP001231189">
    <property type="component" value="Unassembled WGS sequence"/>
</dbReference>
<dbReference type="AlphaFoldDB" id="A0AAD8R7V4"/>
<keyword evidence="3" id="KW-1185">Reference proteome</keyword>
<comment type="caution">
    <text evidence="2">The sequence shown here is derived from an EMBL/GenBank/DDBJ whole genome shotgun (WGS) entry which is preliminary data.</text>
</comment>
<evidence type="ECO:0000259" key="1">
    <source>
        <dbReference type="Pfam" id="PF12274"/>
    </source>
</evidence>
<name>A0AAD8R7V4_LOLMU</name>
<sequence length="198" mass="22338">MGSAISYAAVAASSVIAAAAVLKGQGYSHETTLDEYERTHPHCVVHGDRMPTKEDHDALMARPHAHNALHHYNSINPGAEYAVVKSLKSSIVGFRDKIWVHVNFLARRKGAPHDTPEQRFFAEIHYDCLNTPSVETCLILENPLKRFKKECSICDGSYGIYHPSDGEFTCGKKHQKKEFFRSRSIVEWRFVNLQLVDS</sequence>
<accession>A0AAD8R7V4</accession>
<dbReference type="PANTHER" id="PTHR34710:SF16">
    <property type="entry name" value="IBR DOMAIN-CONTAINING PROTEIN"/>
    <property type="match status" value="1"/>
</dbReference>
<reference evidence="2" key="1">
    <citation type="submission" date="2023-07" db="EMBL/GenBank/DDBJ databases">
        <title>A chromosome-level genome assembly of Lolium multiflorum.</title>
        <authorList>
            <person name="Chen Y."/>
            <person name="Copetti D."/>
            <person name="Kolliker R."/>
            <person name="Studer B."/>
        </authorList>
    </citation>
    <scope>NUCLEOTIDE SEQUENCE</scope>
    <source>
        <strain evidence="2">02402/16</strain>
        <tissue evidence="2">Leaf</tissue>
    </source>
</reference>
<evidence type="ECO:0000313" key="2">
    <source>
        <dbReference type="EMBL" id="KAK1615312.1"/>
    </source>
</evidence>
<dbReference type="Pfam" id="PF12274">
    <property type="entry name" value="DUF3615"/>
    <property type="match status" value="1"/>
</dbReference>
<organism evidence="2 3">
    <name type="scientific">Lolium multiflorum</name>
    <name type="common">Italian ryegrass</name>
    <name type="synonym">Lolium perenne subsp. multiflorum</name>
    <dbReference type="NCBI Taxonomy" id="4521"/>
    <lineage>
        <taxon>Eukaryota</taxon>
        <taxon>Viridiplantae</taxon>
        <taxon>Streptophyta</taxon>
        <taxon>Embryophyta</taxon>
        <taxon>Tracheophyta</taxon>
        <taxon>Spermatophyta</taxon>
        <taxon>Magnoliopsida</taxon>
        <taxon>Liliopsida</taxon>
        <taxon>Poales</taxon>
        <taxon>Poaceae</taxon>
        <taxon>BOP clade</taxon>
        <taxon>Pooideae</taxon>
        <taxon>Poodae</taxon>
        <taxon>Poeae</taxon>
        <taxon>Poeae Chloroplast Group 2 (Poeae type)</taxon>
        <taxon>Loliodinae</taxon>
        <taxon>Loliinae</taxon>
        <taxon>Lolium</taxon>
    </lineage>
</organism>
<feature type="domain" description="DUF3615" evidence="1">
    <location>
        <begin position="66"/>
        <end position="163"/>
    </location>
</feature>